<dbReference type="InterPro" id="IPR016169">
    <property type="entry name" value="FAD-bd_PCMH_sub2"/>
</dbReference>
<proteinExistence type="predicted"/>
<dbReference type="OrthoDB" id="9767256at2"/>
<dbReference type="Proteomes" id="UP000240357">
    <property type="component" value="Unassembled WGS sequence"/>
</dbReference>
<evidence type="ECO:0000259" key="9">
    <source>
        <dbReference type="PROSITE" id="PS51387"/>
    </source>
</evidence>
<comment type="cofactor">
    <cofactor evidence="1">
        <name>FAD</name>
        <dbReference type="ChEBI" id="CHEBI:57692"/>
    </cofactor>
</comment>
<dbReference type="Gene3D" id="3.30.70.2740">
    <property type="match status" value="1"/>
</dbReference>
<keyword evidence="5" id="KW-0560">Oxidoreductase</keyword>
<dbReference type="Pfam" id="PF13534">
    <property type="entry name" value="Fer4_17"/>
    <property type="match status" value="1"/>
</dbReference>
<comment type="caution">
    <text evidence="10">The sequence shown here is derived from an EMBL/GenBank/DDBJ whole genome shotgun (WGS) entry which is preliminary data.</text>
</comment>
<evidence type="ECO:0000256" key="3">
    <source>
        <dbReference type="ARBA" id="ARBA00022723"/>
    </source>
</evidence>
<dbReference type="GO" id="GO:0051536">
    <property type="term" value="F:iron-sulfur cluster binding"/>
    <property type="evidence" value="ECO:0007669"/>
    <property type="project" value="UniProtKB-KW"/>
</dbReference>
<evidence type="ECO:0000256" key="6">
    <source>
        <dbReference type="ARBA" id="ARBA00023004"/>
    </source>
</evidence>
<dbReference type="RefSeq" id="WP_106926241.1">
    <property type="nucleotide sequence ID" value="NZ_PYFT01000001.1"/>
</dbReference>
<organism evidence="10 11">
    <name type="scientific">Adhaeribacter arboris</name>
    <dbReference type="NCBI Taxonomy" id="2072846"/>
    <lineage>
        <taxon>Bacteria</taxon>
        <taxon>Pseudomonadati</taxon>
        <taxon>Bacteroidota</taxon>
        <taxon>Cytophagia</taxon>
        <taxon>Cytophagales</taxon>
        <taxon>Hymenobacteraceae</taxon>
        <taxon>Adhaeribacter</taxon>
    </lineage>
</organism>
<keyword evidence="6" id="KW-0408">Iron</keyword>
<dbReference type="InterPro" id="IPR016166">
    <property type="entry name" value="FAD-bd_PCMH"/>
</dbReference>
<evidence type="ECO:0000256" key="5">
    <source>
        <dbReference type="ARBA" id="ARBA00023002"/>
    </source>
</evidence>
<accession>A0A2T2YAH7</accession>
<dbReference type="InterPro" id="IPR017900">
    <property type="entry name" value="4Fe4S_Fe_S_CS"/>
</dbReference>
<dbReference type="AlphaFoldDB" id="A0A2T2YAH7"/>
<dbReference type="GO" id="GO:0071949">
    <property type="term" value="F:FAD binding"/>
    <property type="evidence" value="ECO:0007669"/>
    <property type="project" value="InterPro"/>
</dbReference>
<dbReference type="PANTHER" id="PTHR11748">
    <property type="entry name" value="D-LACTATE DEHYDROGENASE"/>
    <property type="match status" value="1"/>
</dbReference>
<dbReference type="Pfam" id="PF01565">
    <property type="entry name" value="FAD_binding_4"/>
    <property type="match status" value="1"/>
</dbReference>
<dbReference type="GO" id="GO:0008720">
    <property type="term" value="F:D-lactate dehydrogenase (NAD+) activity"/>
    <property type="evidence" value="ECO:0007669"/>
    <property type="project" value="TreeGrafter"/>
</dbReference>
<evidence type="ECO:0000313" key="11">
    <source>
        <dbReference type="Proteomes" id="UP000240357"/>
    </source>
</evidence>
<dbReference type="PROSITE" id="PS51379">
    <property type="entry name" value="4FE4S_FER_2"/>
    <property type="match status" value="1"/>
</dbReference>
<dbReference type="PANTHER" id="PTHR11748:SF119">
    <property type="entry name" value="D-2-HYDROXYGLUTARATE DEHYDROGENASE"/>
    <property type="match status" value="1"/>
</dbReference>
<keyword evidence="7" id="KW-0411">Iron-sulfur</keyword>
<keyword evidence="3" id="KW-0479">Metal-binding</keyword>
<dbReference type="GO" id="GO:1903457">
    <property type="term" value="P:lactate catabolic process"/>
    <property type="evidence" value="ECO:0007669"/>
    <property type="project" value="TreeGrafter"/>
</dbReference>
<dbReference type="GO" id="GO:0046872">
    <property type="term" value="F:metal ion binding"/>
    <property type="evidence" value="ECO:0007669"/>
    <property type="project" value="UniProtKB-KW"/>
</dbReference>
<evidence type="ECO:0000313" key="10">
    <source>
        <dbReference type="EMBL" id="PSR52530.1"/>
    </source>
</evidence>
<keyword evidence="2" id="KW-0285">Flavoprotein</keyword>
<dbReference type="InterPro" id="IPR017896">
    <property type="entry name" value="4Fe4S_Fe-S-bd"/>
</dbReference>
<feature type="domain" description="FAD-binding PCMH-type" evidence="9">
    <location>
        <begin position="38"/>
        <end position="277"/>
    </location>
</feature>
<dbReference type="GO" id="GO:0004458">
    <property type="term" value="F:D-lactate dehydrogenase (cytochrome) activity"/>
    <property type="evidence" value="ECO:0007669"/>
    <property type="project" value="TreeGrafter"/>
</dbReference>
<dbReference type="SUPFAM" id="SSF56176">
    <property type="entry name" value="FAD-binding/transporter-associated domain-like"/>
    <property type="match status" value="1"/>
</dbReference>
<feature type="domain" description="4Fe-4S ferredoxin-type" evidence="8">
    <location>
        <begin position="618"/>
        <end position="651"/>
    </location>
</feature>
<dbReference type="SUPFAM" id="SSF46548">
    <property type="entry name" value="alpha-helical ferredoxin"/>
    <property type="match status" value="1"/>
</dbReference>
<evidence type="ECO:0000256" key="1">
    <source>
        <dbReference type="ARBA" id="ARBA00001974"/>
    </source>
</evidence>
<dbReference type="Gene3D" id="3.30.465.10">
    <property type="match status" value="1"/>
</dbReference>
<name>A0A2T2YAH7_9BACT</name>
<dbReference type="SUPFAM" id="SSF55103">
    <property type="entry name" value="FAD-linked oxidases, C-terminal domain"/>
    <property type="match status" value="1"/>
</dbReference>
<evidence type="ECO:0000256" key="2">
    <source>
        <dbReference type="ARBA" id="ARBA00022630"/>
    </source>
</evidence>
<dbReference type="InterPro" id="IPR004113">
    <property type="entry name" value="FAD-bd_oxidored_4_C"/>
</dbReference>
<sequence length="979" mass="108274">MTNSLSELKAALQGEFYYQNTGLDNAMRLVYASDASIYQEKPLAVALPKNEADLKTLIQFAAAARVTLIPRAAGTSLAGQVVGNGIVVDISKYFDQILEINPTEKWVRVQPGVIRDDLNKKLKPFGLMFGPETSTASRAMIGGMVGNNSCGLHSIRWGSTRDHLLAAKVLLSNGEEATIGALTEPELSQVLADNSYLGTIYKNLFQLLHKPENQSFIQEKFPHKNITRRNSGYALDALLDTVPFSPNHTPFNLCKLIAGSEGTLCFLTELKLQLMELPPSENALLCIHCTSIGEALQANLVAMRHDVYASELVDKRILDFTKDNLSQLPNRFFIQSDPEAILMVEFFADDRDQCQVMAEALIQELKQKGLGYAFPVLFGSDAVKAWDVRKGGLGLLRNMPGDEQPVNLIEDCAVAIEDLPQYVMDLDQLLYRHGLVASYYAHAGAGELHVEPMLNLKTAAGKTLFRTVLAETVDLVKKYNGSLSGEHGDGRLRGEFIPEIMGPEVYELFREVKRIFDPNFIFNAGKIVDTPPMDEYLRYVPDQPNPKINTVFSFAGQGSILRLAEKCSGSGDCRKTHLTGGVMCPSYMATRQEKDTTRARANILRQFLTQEGNVNGFNHEEIKDVMDLCISCKGCKSECPSGVDIAKMKAEFLQHYYDANGTPLRTRLIGNFTRLNALASTMPWAYNFVMGKGVTGKLAKQIVGFAPQRSLPVLAKTTLHSWYKKWKKNNPDLNSGRKIFFFNDEFTNYNDVEIGIKGIQLLTALGYNVIIPEHVESGRTYLSKGLVRNAQKIAVRNVELLSKVVTKEAPIVGLEPSAILTLRDEYLDLVPDSLLSQATALARHSFYLDDFLAAEVALGFIRPEQFTLTARHIKLHGHCHQKALTSQTTTVTLLALPANYQVSIIPSGCCGMAGSFGYEAEHYEVSMQIGELVLFPAVREAGPDVLIAAPGTSCRHQIKDGTSRQALHPVEILWEALLK</sequence>
<evidence type="ECO:0000256" key="4">
    <source>
        <dbReference type="ARBA" id="ARBA00022827"/>
    </source>
</evidence>
<dbReference type="InterPro" id="IPR016164">
    <property type="entry name" value="FAD-linked_Oxase-like_C"/>
</dbReference>
<dbReference type="EMBL" id="PYFT01000001">
    <property type="protein sequence ID" value="PSR52530.1"/>
    <property type="molecule type" value="Genomic_DNA"/>
</dbReference>
<dbReference type="PROSITE" id="PS00198">
    <property type="entry name" value="4FE4S_FER_1"/>
    <property type="match status" value="1"/>
</dbReference>
<protein>
    <submittedName>
        <fullName evidence="10">FAD-binding oxidoreductase</fullName>
    </submittedName>
</protein>
<dbReference type="InterPro" id="IPR036318">
    <property type="entry name" value="FAD-bd_PCMH-like_sf"/>
</dbReference>
<gene>
    <name evidence="10" type="ORF">AHMF7605_02810</name>
</gene>
<dbReference type="Gene3D" id="1.10.45.10">
    <property type="entry name" value="Vanillyl-alcohol Oxidase, Chain A, domain 4"/>
    <property type="match status" value="1"/>
</dbReference>
<reference evidence="10 11" key="1">
    <citation type="submission" date="2018-03" db="EMBL/GenBank/DDBJ databases">
        <title>Adhaeribacter sp. HMF7605 Genome sequencing and assembly.</title>
        <authorList>
            <person name="Kang H."/>
            <person name="Kang J."/>
            <person name="Cha I."/>
            <person name="Kim H."/>
            <person name="Joh K."/>
        </authorList>
    </citation>
    <scope>NUCLEOTIDE SEQUENCE [LARGE SCALE GENOMIC DNA]</scope>
    <source>
        <strain evidence="10 11">HMF7605</strain>
    </source>
</reference>
<keyword evidence="4" id="KW-0274">FAD</keyword>
<dbReference type="InterPro" id="IPR016171">
    <property type="entry name" value="Vanillyl_alc_oxidase_C-sub2"/>
</dbReference>
<dbReference type="Pfam" id="PF02913">
    <property type="entry name" value="FAD-oxidase_C"/>
    <property type="match status" value="1"/>
</dbReference>
<keyword evidence="11" id="KW-1185">Reference proteome</keyword>
<dbReference type="PROSITE" id="PS51387">
    <property type="entry name" value="FAD_PCMH"/>
    <property type="match status" value="1"/>
</dbReference>
<evidence type="ECO:0000259" key="8">
    <source>
        <dbReference type="PROSITE" id="PS51379"/>
    </source>
</evidence>
<dbReference type="InterPro" id="IPR006094">
    <property type="entry name" value="Oxid_FAD_bind_N"/>
</dbReference>
<evidence type="ECO:0000256" key="7">
    <source>
        <dbReference type="ARBA" id="ARBA00023014"/>
    </source>
</evidence>